<dbReference type="InterPro" id="IPR043019">
    <property type="entry name" value="GrlR_sf"/>
</dbReference>
<proteinExistence type="predicted"/>
<evidence type="ECO:0008006" key="3">
    <source>
        <dbReference type="Google" id="ProtNLM"/>
    </source>
</evidence>
<reference evidence="1 2" key="1">
    <citation type="submission" date="2019-02" db="EMBL/GenBank/DDBJ databases">
        <title>Emended description of the genus Rhodopseudomonas and description of Rhodopseudomonas albus sp. nov., a non-phototrophic, heavy-metal-tolerant bacterium isolated from garden soil.</title>
        <authorList>
            <person name="Bao Z."/>
            <person name="Cao W.W."/>
            <person name="Sato Y."/>
            <person name="Nishizawa T."/>
            <person name="Zhao J."/>
            <person name="Guo Y."/>
            <person name="Ohta H."/>
        </authorList>
    </citation>
    <scope>NUCLEOTIDE SEQUENCE [LARGE SCALE GENOMIC DNA]</scope>
    <source>
        <strain evidence="1 2">SK50-23</strain>
    </source>
</reference>
<protein>
    <recommendedName>
        <fullName evidence="3">Type III secretion system (T3SS) negative regulator GrlR</fullName>
    </recommendedName>
</protein>
<sequence>MLPEGRYSAWFRTDDAEGMGVIELKAGRITGGDTGLSYFGTYTQDQDQFTATIRTERHSPGGIALFGLDEINITLAGKFKDRTGSGTGRVKQVPDVIFNVTLVRID</sequence>
<name>A0ABX8AE97_9BRAD</name>
<keyword evidence="2" id="KW-1185">Reference proteome</keyword>
<evidence type="ECO:0000313" key="1">
    <source>
        <dbReference type="EMBL" id="QUS40705.1"/>
    </source>
</evidence>
<dbReference type="RefSeq" id="WP_211909295.1">
    <property type="nucleotide sequence ID" value="NZ_CP036498.1"/>
</dbReference>
<dbReference type="Gene3D" id="2.40.128.380">
    <property type="entry name" value="T3SS negative regulator GrlR"/>
    <property type="match status" value="1"/>
</dbReference>
<organism evidence="1 2">
    <name type="scientific">Tardiphaga alba</name>
    <dbReference type="NCBI Taxonomy" id="340268"/>
    <lineage>
        <taxon>Bacteria</taxon>
        <taxon>Pseudomonadati</taxon>
        <taxon>Pseudomonadota</taxon>
        <taxon>Alphaproteobacteria</taxon>
        <taxon>Hyphomicrobiales</taxon>
        <taxon>Nitrobacteraceae</taxon>
        <taxon>Tardiphaga</taxon>
    </lineage>
</organism>
<dbReference type="EMBL" id="CP036498">
    <property type="protein sequence ID" value="QUS40705.1"/>
    <property type="molecule type" value="Genomic_DNA"/>
</dbReference>
<evidence type="ECO:0000313" key="2">
    <source>
        <dbReference type="Proteomes" id="UP000682843"/>
    </source>
</evidence>
<gene>
    <name evidence="1" type="ORF">RPMA_19110</name>
</gene>
<accession>A0ABX8AE97</accession>
<dbReference type="Proteomes" id="UP000682843">
    <property type="component" value="Chromosome"/>
</dbReference>